<reference evidence="2 3" key="1">
    <citation type="journal article" date="2018" name="Int. J. Syst. Evol. Microbiol.">
        <title>Epidermidibacterium keratini gen. nov., sp. nov., a member of the family Sporichthyaceae, isolated from keratin epidermis.</title>
        <authorList>
            <person name="Lee D.G."/>
            <person name="Trujillo M.E."/>
            <person name="Kang S."/>
            <person name="Nam J.J."/>
            <person name="Kim Y.J."/>
        </authorList>
    </citation>
    <scope>NUCLEOTIDE SEQUENCE [LARGE SCALE GENOMIC DNA]</scope>
    <source>
        <strain evidence="2 3">EPI-7</strain>
    </source>
</reference>
<dbReference type="SUPFAM" id="SSF53597">
    <property type="entry name" value="Dihydrofolate reductase-like"/>
    <property type="match status" value="1"/>
</dbReference>
<protein>
    <submittedName>
        <fullName evidence="2">Dihydrofolate reductase</fullName>
    </submittedName>
</protein>
<dbReference type="RefSeq" id="WP_159543860.1">
    <property type="nucleotide sequence ID" value="NZ_CP047156.1"/>
</dbReference>
<dbReference type="OrthoDB" id="195113at2"/>
<dbReference type="Proteomes" id="UP000463857">
    <property type="component" value="Chromosome"/>
</dbReference>
<dbReference type="InParanoid" id="A0A7L4YKS5"/>
<feature type="domain" description="Bacterial bifunctional deaminase-reductase C-terminal" evidence="1">
    <location>
        <begin position="2"/>
        <end position="182"/>
    </location>
</feature>
<dbReference type="GO" id="GO:0008703">
    <property type="term" value="F:5-amino-6-(5-phosphoribosylamino)uracil reductase activity"/>
    <property type="evidence" value="ECO:0007669"/>
    <property type="project" value="InterPro"/>
</dbReference>
<dbReference type="PANTHER" id="PTHR38011">
    <property type="entry name" value="DIHYDROFOLATE REDUCTASE FAMILY PROTEIN (AFU_ORTHOLOGUE AFUA_8G06820)"/>
    <property type="match status" value="1"/>
</dbReference>
<dbReference type="Gene3D" id="3.40.430.10">
    <property type="entry name" value="Dihydrofolate Reductase, subunit A"/>
    <property type="match status" value="1"/>
</dbReference>
<sequence length="187" mass="20260">MRKLIYYVASTVDGFIAGPHGEVDFYGQSPELLAEIFAEYPETCPTHVRDALGVSGPARHFDTVVMGRRTQQPALDAGLTTAYPHLDNYVLTRHTDLPSDPVVTYVPTDPVALVRELKSQDGMDIWLCGGGQAAGMLAEEIDELHLKVSPVLIGGGTPLAATADLQRFQLASSRTLPGGVLLNLYRR</sequence>
<name>A0A7L4YKS5_9ACTN</name>
<evidence type="ECO:0000259" key="1">
    <source>
        <dbReference type="Pfam" id="PF01872"/>
    </source>
</evidence>
<organism evidence="2 3">
    <name type="scientific">Epidermidibacterium keratini</name>
    <dbReference type="NCBI Taxonomy" id="1891644"/>
    <lineage>
        <taxon>Bacteria</taxon>
        <taxon>Bacillati</taxon>
        <taxon>Actinomycetota</taxon>
        <taxon>Actinomycetes</taxon>
        <taxon>Sporichthyales</taxon>
        <taxon>Sporichthyaceae</taxon>
        <taxon>Epidermidibacterium</taxon>
    </lineage>
</organism>
<dbReference type="InterPro" id="IPR050765">
    <property type="entry name" value="Riboflavin_Biosynth_HTPR"/>
</dbReference>
<gene>
    <name evidence="2" type="ORF">EK0264_05915</name>
</gene>
<dbReference type="EMBL" id="CP047156">
    <property type="protein sequence ID" value="QHB99864.1"/>
    <property type="molecule type" value="Genomic_DNA"/>
</dbReference>
<proteinExistence type="predicted"/>
<dbReference type="InterPro" id="IPR002734">
    <property type="entry name" value="RibDG_C"/>
</dbReference>
<keyword evidence="3" id="KW-1185">Reference proteome</keyword>
<dbReference type="InterPro" id="IPR024072">
    <property type="entry name" value="DHFR-like_dom_sf"/>
</dbReference>
<dbReference type="Pfam" id="PF01872">
    <property type="entry name" value="RibD_C"/>
    <property type="match status" value="1"/>
</dbReference>
<accession>A0A7L4YKS5</accession>
<evidence type="ECO:0000313" key="2">
    <source>
        <dbReference type="EMBL" id="QHB99864.1"/>
    </source>
</evidence>
<dbReference type="AlphaFoldDB" id="A0A7L4YKS5"/>
<dbReference type="GO" id="GO:0009231">
    <property type="term" value="P:riboflavin biosynthetic process"/>
    <property type="evidence" value="ECO:0007669"/>
    <property type="project" value="InterPro"/>
</dbReference>
<dbReference type="PANTHER" id="PTHR38011:SF11">
    <property type="entry name" value="2,5-DIAMINO-6-RIBOSYLAMINO-4(3H)-PYRIMIDINONE 5'-PHOSPHATE REDUCTASE"/>
    <property type="match status" value="1"/>
</dbReference>
<evidence type="ECO:0000313" key="3">
    <source>
        <dbReference type="Proteomes" id="UP000463857"/>
    </source>
</evidence>
<dbReference type="KEGG" id="eke:EK0264_05915"/>